<dbReference type="AlphaFoldDB" id="A0A1F7YPK9"/>
<dbReference type="Gene3D" id="3.50.90.10">
    <property type="entry name" value="YerB-like"/>
    <property type="match status" value="1"/>
</dbReference>
<dbReference type="Pfam" id="PF11258">
    <property type="entry name" value="DUF3048"/>
    <property type="match status" value="1"/>
</dbReference>
<dbReference type="InterPro" id="IPR021416">
    <property type="entry name" value="DUF3048_N"/>
</dbReference>
<comment type="caution">
    <text evidence="3">The sequence shown here is derived from an EMBL/GenBank/DDBJ whole genome shotgun (WGS) entry which is preliminary data.</text>
</comment>
<accession>A0A1F7YPK9</accession>
<dbReference type="InterPro" id="IPR023158">
    <property type="entry name" value="YerB-like_sf"/>
</dbReference>
<gene>
    <name evidence="3" type="ORF">A2801_03390</name>
</gene>
<name>A0A1F7YPK9_9BACT</name>
<evidence type="ECO:0008006" key="5">
    <source>
        <dbReference type="Google" id="ProtNLM"/>
    </source>
</evidence>
<feature type="domain" description="DUF3048" evidence="1">
    <location>
        <begin position="75"/>
        <end position="168"/>
    </location>
</feature>
<protein>
    <recommendedName>
        <fullName evidence="5">DUF3048 domain-containing protein</fullName>
    </recommendedName>
</protein>
<dbReference type="Proteomes" id="UP000177263">
    <property type="component" value="Unassembled WGS sequence"/>
</dbReference>
<organism evidence="3 4">
    <name type="scientific">Candidatus Woesebacteria bacterium RIFCSPHIGHO2_01_FULL_41_10</name>
    <dbReference type="NCBI Taxonomy" id="1802500"/>
    <lineage>
        <taxon>Bacteria</taxon>
        <taxon>Candidatus Woeseibacteriota</taxon>
    </lineage>
</organism>
<evidence type="ECO:0000313" key="4">
    <source>
        <dbReference type="Proteomes" id="UP000177263"/>
    </source>
</evidence>
<reference evidence="3 4" key="1">
    <citation type="journal article" date="2016" name="Nat. Commun.">
        <title>Thousands of microbial genomes shed light on interconnected biogeochemical processes in an aquifer system.</title>
        <authorList>
            <person name="Anantharaman K."/>
            <person name="Brown C.T."/>
            <person name="Hug L.A."/>
            <person name="Sharon I."/>
            <person name="Castelle C.J."/>
            <person name="Probst A.J."/>
            <person name="Thomas B.C."/>
            <person name="Singh A."/>
            <person name="Wilkins M.J."/>
            <person name="Karaoz U."/>
            <person name="Brodie E.L."/>
            <person name="Williams K.H."/>
            <person name="Hubbard S.S."/>
            <person name="Banfield J.F."/>
        </authorList>
    </citation>
    <scope>NUCLEOTIDE SEQUENCE [LARGE SCALE GENOMIC DNA]</scope>
</reference>
<proteinExistence type="predicted"/>
<dbReference type="EMBL" id="MGGM01000019">
    <property type="protein sequence ID" value="OGM29100.1"/>
    <property type="molecule type" value="Genomic_DNA"/>
</dbReference>
<sequence length="409" mass="45483">MKAIKKKPSTVAAFVGLFLIVAGASWALFSAIGSKAGLSDEGLTSARSQIEQLPKTEECPLNGKYYTKVERSIWEERRPMGIVIENHLDARPQSGMSRADVIYEAIAEGGITRFLSMFYCGASAEDVTVGPVRSARVYFIDWVAEYSDAPLFVHFGGANNICANAEDPQCQEDGTKLPGKVDPKVMALEHLIDLGWRHSEGNALDGGANVSYPAIKRDQYRLGEEPAAWEHSAIGSTDLLFRLGIERGFGYTGDGGAWNKDFDSWIFVDESPSTNPDATTISFEFWSNKPDYDVSWEYDKDTNAYVRVNGGKPHTDWEYDNEQLTAKNIVIQFIEEEGPVDEELHLYYETEGSGDAMVFQNGTVVEGTWEKPSESERTKFFDGEGKEIPFVRGTIWIEGIPIGNEILYN</sequence>
<feature type="domain" description="DUF3048" evidence="2">
    <location>
        <begin position="287"/>
        <end position="397"/>
    </location>
</feature>
<dbReference type="Pfam" id="PF17479">
    <property type="entry name" value="DUF3048_C"/>
    <property type="match status" value="1"/>
</dbReference>
<evidence type="ECO:0000313" key="3">
    <source>
        <dbReference type="EMBL" id="OGM29100.1"/>
    </source>
</evidence>
<evidence type="ECO:0000259" key="2">
    <source>
        <dbReference type="Pfam" id="PF17479"/>
    </source>
</evidence>
<dbReference type="SUPFAM" id="SSF159774">
    <property type="entry name" value="YerB-like"/>
    <property type="match status" value="2"/>
</dbReference>
<dbReference type="STRING" id="1802500.A2801_03390"/>
<dbReference type="InterPro" id="IPR035328">
    <property type="entry name" value="DUF3048_C"/>
</dbReference>
<evidence type="ECO:0000259" key="1">
    <source>
        <dbReference type="Pfam" id="PF11258"/>
    </source>
</evidence>